<gene>
    <name evidence="2" type="ORF">NDU88_005515</name>
</gene>
<dbReference type="Proteomes" id="UP001066276">
    <property type="component" value="Chromosome 10"/>
</dbReference>
<sequence>MPLAICLLTGEGGAFLVRVRALGLLIDWKARWSAVVFMPRFCERCGACCMLAMAPNAAKGSKICTGSMLLAGKEFGLQSSDVIVGKKSLQDGALKQGPSPFHDQQQPLDE</sequence>
<accession>A0AAV7MD31</accession>
<name>A0AAV7MD31_PLEWA</name>
<dbReference type="EMBL" id="JANPWB010000014">
    <property type="protein sequence ID" value="KAJ1100429.1"/>
    <property type="molecule type" value="Genomic_DNA"/>
</dbReference>
<feature type="region of interest" description="Disordered" evidence="1">
    <location>
        <begin position="91"/>
        <end position="110"/>
    </location>
</feature>
<evidence type="ECO:0000313" key="3">
    <source>
        <dbReference type="Proteomes" id="UP001066276"/>
    </source>
</evidence>
<comment type="caution">
    <text evidence="2">The sequence shown here is derived from an EMBL/GenBank/DDBJ whole genome shotgun (WGS) entry which is preliminary data.</text>
</comment>
<evidence type="ECO:0000313" key="2">
    <source>
        <dbReference type="EMBL" id="KAJ1100429.1"/>
    </source>
</evidence>
<reference evidence="2" key="1">
    <citation type="journal article" date="2022" name="bioRxiv">
        <title>Sequencing and chromosome-scale assembly of the giantPleurodeles waltlgenome.</title>
        <authorList>
            <person name="Brown T."/>
            <person name="Elewa A."/>
            <person name="Iarovenko S."/>
            <person name="Subramanian E."/>
            <person name="Araus A.J."/>
            <person name="Petzold A."/>
            <person name="Susuki M."/>
            <person name="Suzuki K.-i.T."/>
            <person name="Hayashi T."/>
            <person name="Toyoda A."/>
            <person name="Oliveira C."/>
            <person name="Osipova E."/>
            <person name="Leigh N.D."/>
            <person name="Simon A."/>
            <person name="Yun M.H."/>
        </authorList>
    </citation>
    <scope>NUCLEOTIDE SEQUENCE</scope>
    <source>
        <strain evidence="2">20211129_DDA</strain>
        <tissue evidence="2">Liver</tissue>
    </source>
</reference>
<proteinExistence type="predicted"/>
<evidence type="ECO:0000256" key="1">
    <source>
        <dbReference type="SAM" id="MobiDB-lite"/>
    </source>
</evidence>
<protein>
    <submittedName>
        <fullName evidence="2">Uncharacterized protein</fullName>
    </submittedName>
</protein>
<keyword evidence="3" id="KW-1185">Reference proteome</keyword>
<dbReference type="AlphaFoldDB" id="A0AAV7MD31"/>
<organism evidence="2 3">
    <name type="scientific">Pleurodeles waltl</name>
    <name type="common">Iberian ribbed newt</name>
    <dbReference type="NCBI Taxonomy" id="8319"/>
    <lineage>
        <taxon>Eukaryota</taxon>
        <taxon>Metazoa</taxon>
        <taxon>Chordata</taxon>
        <taxon>Craniata</taxon>
        <taxon>Vertebrata</taxon>
        <taxon>Euteleostomi</taxon>
        <taxon>Amphibia</taxon>
        <taxon>Batrachia</taxon>
        <taxon>Caudata</taxon>
        <taxon>Salamandroidea</taxon>
        <taxon>Salamandridae</taxon>
        <taxon>Pleurodelinae</taxon>
        <taxon>Pleurodeles</taxon>
    </lineage>
</organism>